<dbReference type="SUPFAM" id="SSF53795">
    <property type="entry name" value="PEP carboxykinase-like"/>
    <property type="match status" value="1"/>
</dbReference>
<name>A0A1I1P749_9ACTN</name>
<keyword evidence="2" id="KW-1185">Reference proteome</keyword>
<evidence type="ECO:0000313" key="2">
    <source>
        <dbReference type="Proteomes" id="UP000199207"/>
    </source>
</evidence>
<dbReference type="STRING" id="910347.SAMN05421773_108197"/>
<dbReference type="AlphaFoldDB" id="A0A1I1P749"/>
<dbReference type="OrthoDB" id="3666877at2"/>
<dbReference type="Gene3D" id="3.40.50.300">
    <property type="entry name" value="P-loop containing nucleotide triphosphate hydrolases"/>
    <property type="match status" value="1"/>
</dbReference>
<proteinExistence type="predicted"/>
<dbReference type="EMBL" id="FOLM01000008">
    <property type="protein sequence ID" value="SFD01810.1"/>
    <property type="molecule type" value="Genomic_DNA"/>
</dbReference>
<reference evidence="1 2" key="1">
    <citation type="submission" date="2016-10" db="EMBL/GenBank/DDBJ databases">
        <authorList>
            <person name="de Groot N.N."/>
        </authorList>
    </citation>
    <scope>NUCLEOTIDE SEQUENCE [LARGE SCALE GENOMIC DNA]</scope>
    <source>
        <strain evidence="1 2">CGMCC 4.5739</strain>
    </source>
</reference>
<dbReference type="InterPro" id="IPR027417">
    <property type="entry name" value="P-loop_NTPase"/>
</dbReference>
<dbReference type="RefSeq" id="WP_093839565.1">
    <property type="nucleotide sequence ID" value="NZ_FOLM01000008.1"/>
</dbReference>
<dbReference type="Proteomes" id="UP000199207">
    <property type="component" value="Unassembled WGS sequence"/>
</dbReference>
<dbReference type="SUPFAM" id="SSF52540">
    <property type="entry name" value="P-loop containing nucleoside triphosphate hydrolases"/>
    <property type="match status" value="1"/>
</dbReference>
<evidence type="ECO:0008006" key="3">
    <source>
        <dbReference type="Google" id="ProtNLM"/>
    </source>
</evidence>
<protein>
    <recommendedName>
        <fullName evidence="3">Hpr(Ser) kinase/phosphatase</fullName>
    </recommendedName>
</protein>
<gene>
    <name evidence="1" type="ORF">SAMN05421773_108197</name>
</gene>
<evidence type="ECO:0000313" key="1">
    <source>
        <dbReference type="EMBL" id="SFD01810.1"/>
    </source>
</evidence>
<sequence length="363" mass="38870">MSAASACGVVPFAGHGFTVKADPGFRVHQMVHLLNFSPELAPAPTCPCGRPTTIRVHHSQELFRDRMMRLAPLPARPLTPFRGERYVQQAVGEVTWWRPAPGSGLPADHMFAREARGRLHIVLDAGADRGERYLLRMIREVAMRCAESRGWALFHASAAAVGGHGVLVAGPSGAGKTTVLTALAARCRADLIASDRAAVTGGAASVVGIPLSVRIAGGTLAALGPGYGLPPHRRPPGVFGSPRKVSCTPQDFAHAFGARVREEAPLRLIVLPRLTNDDHEIRISFPAAEATAALASVCCTPDDEDWLTPWFARRTRPVGELRHRAGALIDRLVTRAPVMALTAGVHTPHLLERVADAIARRLP</sequence>
<accession>A0A1I1P749</accession>
<organism evidence="1 2">
    <name type="scientific">Streptomyces aidingensis</name>
    <dbReference type="NCBI Taxonomy" id="910347"/>
    <lineage>
        <taxon>Bacteria</taxon>
        <taxon>Bacillati</taxon>
        <taxon>Actinomycetota</taxon>
        <taxon>Actinomycetes</taxon>
        <taxon>Kitasatosporales</taxon>
        <taxon>Streptomycetaceae</taxon>
        <taxon>Streptomyces</taxon>
    </lineage>
</organism>